<evidence type="ECO:0000313" key="1">
    <source>
        <dbReference type="EMBL" id="KAJ7004550.1"/>
    </source>
</evidence>
<organism evidence="1 2">
    <name type="scientific">Populus alba x Populus x berolinensis</name>
    <dbReference type="NCBI Taxonomy" id="444605"/>
    <lineage>
        <taxon>Eukaryota</taxon>
        <taxon>Viridiplantae</taxon>
        <taxon>Streptophyta</taxon>
        <taxon>Embryophyta</taxon>
        <taxon>Tracheophyta</taxon>
        <taxon>Spermatophyta</taxon>
        <taxon>Magnoliopsida</taxon>
        <taxon>eudicotyledons</taxon>
        <taxon>Gunneridae</taxon>
        <taxon>Pentapetalae</taxon>
        <taxon>rosids</taxon>
        <taxon>fabids</taxon>
        <taxon>Malpighiales</taxon>
        <taxon>Salicaceae</taxon>
        <taxon>Saliceae</taxon>
        <taxon>Populus</taxon>
    </lineage>
</organism>
<accession>A0AAD6W9P9</accession>
<proteinExistence type="predicted"/>
<keyword evidence="2" id="KW-1185">Reference proteome</keyword>
<reference evidence="1" key="1">
    <citation type="journal article" date="2023" name="Mol. Ecol. Resour.">
        <title>Chromosome-level genome assembly of a triploid poplar Populus alba 'Berolinensis'.</title>
        <authorList>
            <person name="Chen S."/>
            <person name="Yu Y."/>
            <person name="Wang X."/>
            <person name="Wang S."/>
            <person name="Zhang T."/>
            <person name="Zhou Y."/>
            <person name="He R."/>
            <person name="Meng N."/>
            <person name="Wang Y."/>
            <person name="Liu W."/>
            <person name="Liu Z."/>
            <person name="Liu J."/>
            <person name="Guo Q."/>
            <person name="Huang H."/>
            <person name="Sederoff R.R."/>
            <person name="Wang G."/>
            <person name="Qu G."/>
            <person name="Chen S."/>
        </authorList>
    </citation>
    <scope>NUCLEOTIDE SEQUENCE</scope>
    <source>
        <strain evidence="1">SC-2020</strain>
    </source>
</reference>
<sequence length="64" mass="7125">MALSGPALPVVELVSGGVSHNVRADRDNSHELMVLRVYGEQLKLIFGRWFRNKLRPYPATGFSA</sequence>
<dbReference type="Proteomes" id="UP001164929">
    <property type="component" value="Chromosome 3"/>
</dbReference>
<dbReference type="EMBL" id="JAQIZT010000003">
    <property type="protein sequence ID" value="KAJ7004550.1"/>
    <property type="molecule type" value="Genomic_DNA"/>
</dbReference>
<protein>
    <submittedName>
        <fullName evidence="1">Uncharacterized protein</fullName>
    </submittedName>
</protein>
<comment type="caution">
    <text evidence="1">The sequence shown here is derived from an EMBL/GenBank/DDBJ whole genome shotgun (WGS) entry which is preliminary data.</text>
</comment>
<evidence type="ECO:0000313" key="2">
    <source>
        <dbReference type="Proteomes" id="UP001164929"/>
    </source>
</evidence>
<dbReference type="AlphaFoldDB" id="A0AAD6W9P9"/>
<name>A0AAD6W9P9_9ROSI</name>
<gene>
    <name evidence="1" type="ORF">NC653_009407</name>
</gene>